<organism evidence="8 9">
    <name type="scientific">Treponema lecithinolyticum ATCC 700332</name>
    <dbReference type="NCBI Taxonomy" id="1321815"/>
    <lineage>
        <taxon>Bacteria</taxon>
        <taxon>Pseudomonadati</taxon>
        <taxon>Spirochaetota</taxon>
        <taxon>Spirochaetia</taxon>
        <taxon>Spirochaetales</taxon>
        <taxon>Treponemataceae</taxon>
        <taxon>Treponema</taxon>
    </lineage>
</organism>
<dbReference type="Gene3D" id="1.10.150.130">
    <property type="match status" value="1"/>
</dbReference>
<dbReference type="SUPFAM" id="SSF56349">
    <property type="entry name" value="DNA breaking-rejoining enzymes"/>
    <property type="match status" value="1"/>
</dbReference>
<reference evidence="8 9" key="1">
    <citation type="submission" date="2013-08" db="EMBL/GenBank/DDBJ databases">
        <authorList>
            <person name="Weinstock G."/>
            <person name="Sodergren E."/>
            <person name="Wylie T."/>
            <person name="Fulton L."/>
            <person name="Fulton R."/>
            <person name="Fronick C."/>
            <person name="O'Laughlin M."/>
            <person name="Godfrey J."/>
            <person name="Miner T."/>
            <person name="Herter B."/>
            <person name="Appelbaum E."/>
            <person name="Cordes M."/>
            <person name="Lek S."/>
            <person name="Wollam A."/>
            <person name="Pepin K.H."/>
            <person name="Palsikar V.B."/>
            <person name="Mitreva M."/>
            <person name="Wilson R.K."/>
        </authorList>
    </citation>
    <scope>NUCLEOTIDE SEQUENCE [LARGE SCALE GENOMIC DNA]</scope>
    <source>
        <strain evidence="8 9">ATCC 700332</strain>
    </source>
</reference>
<dbReference type="EMBL" id="AWVH01000037">
    <property type="protein sequence ID" value="ERJ92384.1"/>
    <property type="molecule type" value="Genomic_DNA"/>
</dbReference>
<dbReference type="InterPro" id="IPR050090">
    <property type="entry name" value="Tyrosine_recombinase_XerCD"/>
</dbReference>
<dbReference type="InterPro" id="IPR011010">
    <property type="entry name" value="DNA_brk_join_enz"/>
</dbReference>
<dbReference type="PROSITE" id="PS51900">
    <property type="entry name" value="CB"/>
    <property type="match status" value="1"/>
</dbReference>
<sequence>MAETLSFFSVLDRFYDDLITVERKSVLTAQTYKIAVKELLDWCDRASIAYERLSIQNLLHYLVERKAGQKGASGADELTVAKDISAIRSFGVFLTRSGIWSENIALLLQRPRAKRRLPKVLSVEQIEKLLSVIDLTSPLGLRDRALFELVYSSGLRISEVANLELQNVHLAERILWVRGKGDKERLVPFGAQAERCIADWLENGRSVFTGKRAVPWLFVNRRGNRFSRKGIWKRFQELEALSGVTAKVHTLRHSFATHLLAGGADLRSVQELLGHADLSTTQIYTHIDDKALHDYHTRFFPAHRRGAD</sequence>
<evidence type="ECO:0000256" key="5">
    <source>
        <dbReference type="PROSITE-ProRule" id="PRU01248"/>
    </source>
</evidence>
<dbReference type="InterPro" id="IPR004107">
    <property type="entry name" value="Integrase_SAM-like_N"/>
</dbReference>
<keyword evidence="2" id="KW-0229">DNA integration</keyword>
<dbReference type="Gene3D" id="1.10.443.10">
    <property type="entry name" value="Intergrase catalytic core"/>
    <property type="match status" value="1"/>
</dbReference>
<dbReference type="PROSITE" id="PS51898">
    <property type="entry name" value="TYR_RECOMBINASE"/>
    <property type="match status" value="1"/>
</dbReference>
<dbReference type="Pfam" id="PF02899">
    <property type="entry name" value="Phage_int_SAM_1"/>
    <property type="match status" value="1"/>
</dbReference>
<dbReference type="PANTHER" id="PTHR30349">
    <property type="entry name" value="PHAGE INTEGRASE-RELATED"/>
    <property type="match status" value="1"/>
</dbReference>
<dbReference type="Pfam" id="PF00589">
    <property type="entry name" value="Phage_integrase"/>
    <property type="match status" value="1"/>
</dbReference>
<gene>
    <name evidence="8" type="ORF">HMPREF9193_01544</name>
</gene>
<dbReference type="InterPro" id="IPR002104">
    <property type="entry name" value="Integrase_catalytic"/>
</dbReference>
<accession>A0ABN0NY52</accession>
<keyword evidence="4" id="KW-0233">DNA recombination</keyword>
<dbReference type="PANTHER" id="PTHR30349:SF81">
    <property type="entry name" value="TYROSINE RECOMBINASE XERC"/>
    <property type="match status" value="1"/>
</dbReference>
<dbReference type="Proteomes" id="UP000016649">
    <property type="component" value="Unassembled WGS sequence"/>
</dbReference>
<evidence type="ECO:0000256" key="3">
    <source>
        <dbReference type="ARBA" id="ARBA00023125"/>
    </source>
</evidence>
<feature type="domain" description="Tyr recombinase" evidence="6">
    <location>
        <begin position="116"/>
        <end position="297"/>
    </location>
</feature>
<evidence type="ECO:0000313" key="8">
    <source>
        <dbReference type="EMBL" id="ERJ92384.1"/>
    </source>
</evidence>
<evidence type="ECO:0000256" key="4">
    <source>
        <dbReference type="ARBA" id="ARBA00023172"/>
    </source>
</evidence>
<dbReference type="InterPro" id="IPR044068">
    <property type="entry name" value="CB"/>
</dbReference>
<evidence type="ECO:0000259" key="6">
    <source>
        <dbReference type="PROSITE" id="PS51898"/>
    </source>
</evidence>
<dbReference type="NCBIfam" id="NF001399">
    <property type="entry name" value="PRK00283.1"/>
    <property type="match status" value="1"/>
</dbReference>
<dbReference type="RefSeq" id="WP_021687746.1">
    <property type="nucleotide sequence ID" value="NZ_KI260569.1"/>
</dbReference>
<comment type="caution">
    <text evidence="8">The sequence shown here is derived from an EMBL/GenBank/DDBJ whole genome shotgun (WGS) entry which is preliminary data.</text>
</comment>
<name>A0ABN0NY52_TRELE</name>
<keyword evidence="3 5" id="KW-0238">DNA-binding</keyword>
<dbReference type="InterPro" id="IPR010998">
    <property type="entry name" value="Integrase_recombinase_N"/>
</dbReference>
<dbReference type="SUPFAM" id="SSF47823">
    <property type="entry name" value="lambda integrase-like, N-terminal domain"/>
    <property type="match status" value="1"/>
</dbReference>
<evidence type="ECO:0000313" key="9">
    <source>
        <dbReference type="Proteomes" id="UP000016649"/>
    </source>
</evidence>
<feature type="domain" description="Core-binding (CB)" evidence="7">
    <location>
        <begin position="5"/>
        <end position="95"/>
    </location>
</feature>
<keyword evidence="1" id="KW-0159">Chromosome partition</keyword>
<evidence type="ECO:0000259" key="7">
    <source>
        <dbReference type="PROSITE" id="PS51900"/>
    </source>
</evidence>
<dbReference type="CDD" id="cd00798">
    <property type="entry name" value="INT_XerDC_C"/>
    <property type="match status" value="1"/>
</dbReference>
<keyword evidence="9" id="KW-1185">Reference proteome</keyword>
<evidence type="ECO:0000256" key="1">
    <source>
        <dbReference type="ARBA" id="ARBA00022829"/>
    </source>
</evidence>
<protein>
    <submittedName>
        <fullName evidence="8">Phage integrase, SAM-like domain protein</fullName>
    </submittedName>
</protein>
<dbReference type="InterPro" id="IPR013762">
    <property type="entry name" value="Integrase-like_cat_sf"/>
</dbReference>
<evidence type="ECO:0000256" key="2">
    <source>
        <dbReference type="ARBA" id="ARBA00022908"/>
    </source>
</evidence>
<proteinExistence type="predicted"/>